<protein>
    <submittedName>
        <fullName evidence="1">Uncharacterized protein</fullName>
    </submittedName>
</protein>
<reference evidence="1 2" key="1">
    <citation type="submission" date="2019-05" db="EMBL/GenBank/DDBJ databases">
        <title>Tamlana fucoidanivorans sp. nov., isolated from the surface of algae collected from Fujian province in China.</title>
        <authorList>
            <person name="Li J."/>
        </authorList>
    </citation>
    <scope>NUCLEOTIDE SEQUENCE [LARGE SCALE GENOMIC DNA]</scope>
    <source>
        <strain evidence="1 2">CW2-9</strain>
    </source>
</reference>
<comment type="caution">
    <text evidence="1">The sequence shown here is derived from an EMBL/GenBank/DDBJ whole genome shotgun (WGS) entry which is preliminary data.</text>
</comment>
<evidence type="ECO:0000313" key="1">
    <source>
        <dbReference type="EMBL" id="TNJ44207.1"/>
    </source>
</evidence>
<proteinExistence type="predicted"/>
<evidence type="ECO:0000313" key="2">
    <source>
        <dbReference type="Proteomes" id="UP000308713"/>
    </source>
</evidence>
<accession>A0A5C4SJW4</accession>
<keyword evidence="2" id="KW-1185">Reference proteome</keyword>
<dbReference type="EMBL" id="VDCS01000008">
    <property type="protein sequence ID" value="TNJ44207.1"/>
    <property type="molecule type" value="Genomic_DNA"/>
</dbReference>
<organism evidence="1 2">
    <name type="scientific">Allotamlana fucoidanivorans</name>
    <dbReference type="NCBI Taxonomy" id="2583814"/>
    <lineage>
        <taxon>Bacteria</taxon>
        <taxon>Pseudomonadati</taxon>
        <taxon>Bacteroidota</taxon>
        <taxon>Flavobacteriia</taxon>
        <taxon>Flavobacteriales</taxon>
        <taxon>Flavobacteriaceae</taxon>
        <taxon>Allotamlana</taxon>
    </lineage>
</organism>
<gene>
    <name evidence="1" type="ORF">FGF67_09245</name>
</gene>
<dbReference type="SUPFAM" id="SSF160574">
    <property type="entry name" value="BT0923-like"/>
    <property type="match status" value="1"/>
</dbReference>
<dbReference type="OrthoDB" id="943438at2"/>
<dbReference type="RefSeq" id="WP_139697016.1">
    <property type="nucleotide sequence ID" value="NZ_CP074074.1"/>
</dbReference>
<sequence length="192" mass="22710">MKKFSLFIYILAGIMSFSQSKNEREVRVKPSEFPEVTSTYFNNFIKELKYLKFYRETDGDKVSYETKLKTQGFHFSIEFDTLGKLEDIEIVIKEKHIPKTIKAKIGGYFETHYNHVRFIKIQKQFVNSGMKPDKQFIQMVVENPNKMPDNFEIIAETKKKKDRQLSEFTFRSNGQFIKARHVTSSSYSHALY</sequence>
<dbReference type="Gene3D" id="3.40.1420.30">
    <property type="match status" value="1"/>
</dbReference>
<dbReference type="AlphaFoldDB" id="A0A5C4SJW4"/>
<name>A0A5C4SJW4_9FLAO</name>
<dbReference type="Proteomes" id="UP000308713">
    <property type="component" value="Unassembled WGS sequence"/>
</dbReference>